<reference evidence="1 2" key="1">
    <citation type="submission" date="2020-08" db="EMBL/GenBank/DDBJ databases">
        <title>The Agave Microbiome: Exploring the role of microbial communities in plant adaptations to desert environments.</title>
        <authorList>
            <person name="Partida-Martinez L.P."/>
        </authorList>
    </citation>
    <scope>NUCLEOTIDE SEQUENCE [LARGE SCALE GENOMIC DNA]</scope>
    <source>
        <strain evidence="1 2">AS3.13</strain>
    </source>
</reference>
<evidence type="ECO:0000313" key="2">
    <source>
        <dbReference type="Proteomes" id="UP000522313"/>
    </source>
</evidence>
<proteinExistence type="predicted"/>
<dbReference type="RefSeq" id="WP_184504061.1">
    <property type="nucleotide sequence ID" value="NZ_JACHBT010000002.1"/>
</dbReference>
<evidence type="ECO:0000313" key="1">
    <source>
        <dbReference type="EMBL" id="MBB6503650.1"/>
    </source>
</evidence>
<reference evidence="1 2" key="2">
    <citation type="submission" date="2020-08" db="EMBL/GenBank/DDBJ databases">
        <authorList>
            <person name="Partida-Martinez L."/>
            <person name="Huntemann M."/>
            <person name="Clum A."/>
            <person name="Wang J."/>
            <person name="Palaniappan K."/>
            <person name="Ritter S."/>
            <person name="Chen I.-M."/>
            <person name="Stamatis D."/>
            <person name="Reddy T."/>
            <person name="O'Malley R."/>
            <person name="Daum C."/>
            <person name="Shapiro N."/>
            <person name="Ivanova N."/>
            <person name="Kyrpides N."/>
            <person name="Woyke T."/>
        </authorList>
    </citation>
    <scope>NUCLEOTIDE SEQUENCE [LARGE SCALE GENOMIC DNA]</scope>
    <source>
        <strain evidence="1 2">AS3.13</strain>
    </source>
</reference>
<name>A0A7X0J9R0_9SPHN</name>
<gene>
    <name evidence="1" type="ORF">F4693_000603</name>
</gene>
<comment type="caution">
    <text evidence="1">The sequence shown here is derived from an EMBL/GenBank/DDBJ whole genome shotgun (WGS) entry which is preliminary data.</text>
</comment>
<protein>
    <submittedName>
        <fullName evidence="1">Uncharacterized protein</fullName>
    </submittedName>
</protein>
<dbReference type="EMBL" id="JACHBT010000002">
    <property type="protein sequence ID" value="MBB6503650.1"/>
    <property type="molecule type" value="Genomic_DNA"/>
</dbReference>
<sequence>MTLRGLSAWFGLGSSLLALLVAVERPHWFGLAAGAPAATATATRAVPVGSAARSAPWLIKRDTARTR</sequence>
<accession>A0A7X0J9R0</accession>
<dbReference type="Proteomes" id="UP000522313">
    <property type="component" value="Unassembled WGS sequence"/>
</dbReference>
<dbReference type="AlphaFoldDB" id="A0A7X0J9R0"/>
<organism evidence="1 2">
    <name type="scientific">Sphingomonas endophytica</name>
    <dbReference type="NCBI Taxonomy" id="869719"/>
    <lineage>
        <taxon>Bacteria</taxon>
        <taxon>Pseudomonadati</taxon>
        <taxon>Pseudomonadota</taxon>
        <taxon>Alphaproteobacteria</taxon>
        <taxon>Sphingomonadales</taxon>
        <taxon>Sphingomonadaceae</taxon>
        <taxon>Sphingomonas</taxon>
    </lineage>
</organism>